<feature type="compositionally biased region" description="Basic residues" evidence="1">
    <location>
        <begin position="23"/>
        <end position="32"/>
    </location>
</feature>
<feature type="region of interest" description="Disordered" evidence="1">
    <location>
        <begin position="1"/>
        <end position="130"/>
    </location>
</feature>
<keyword evidence="3" id="KW-1185">Reference proteome</keyword>
<gene>
    <name evidence="2" type="ORF">NHX12_012120</name>
</gene>
<evidence type="ECO:0000313" key="3">
    <source>
        <dbReference type="Proteomes" id="UP001148018"/>
    </source>
</evidence>
<sequence length="130" mass="14518">MSGGEEGLRQGEPGTGALGSWRDKRRRKRRGLEHREVCAEIPADEDQETSGDFGSGGGVVLLEDQEEEPSLSGRGRQKKRRGRIHPRGTMEDDEDREEDKDDEISTDLKPFQCVYSPRPAHSSGSPLQDR</sequence>
<dbReference type="Proteomes" id="UP001148018">
    <property type="component" value="Unassembled WGS sequence"/>
</dbReference>
<dbReference type="EMBL" id="JANIIK010000116">
    <property type="protein sequence ID" value="KAJ3588528.1"/>
    <property type="molecule type" value="Genomic_DNA"/>
</dbReference>
<comment type="caution">
    <text evidence="2">The sequence shown here is derived from an EMBL/GenBank/DDBJ whole genome shotgun (WGS) entry which is preliminary data.</text>
</comment>
<proteinExistence type="predicted"/>
<protein>
    <submittedName>
        <fullName evidence="2">Uncharacterized protein</fullName>
    </submittedName>
</protein>
<dbReference type="AlphaFoldDB" id="A0A9Q0DJ99"/>
<feature type="compositionally biased region" description="Basic residues" evidence="1">
    <location>
        <begin position="75"/>
        <end position="86"/>
    </location>
</feature>
<reference evidence="2" key="1">
    <citation type="submission" date="2022-07" db="EMBL/GenBank/DDBJ databases">
        <title>Chromosome-level genome of Muraenolepis orangiensis.</title>
        <authorList>
            <person name="Kim J."/>
        </authorList>
    </citation>
    <scope>NUCLEOTIDE SEQUENCE</scope>
    <source>
        <strain evidence="2">KU_S4_2022</strain>
        <tissue evidence="2">Muscle</tissue>
    </source>
</reference>
<evidence type="ECO:0000256" key="1">
    <source>
        <dbReference type="SAM" id="MobiDB-lite"/>
    </source>
</evidence>
<organism evidence="2 3">
    <name type="scientific">Muraenolepis orangiensis</name>
    <name type="common">Patagonian moray cod</name>
    <dbReference type="NCBI Taxonomy" id="630683"/>
    <lineage>
        <taxon>Eukaryota</taxon>
        <taxon>Metazoa</taxon>
        <taxon>Chordata</taxon>
        <taxon>Craniata</taxon>
        <taxon>Vertebrata</taxon>
        <taxon>Euteleostomi</taxon>
        <taxon>Actinopterygii</taxon>
        <taxon>Neopterygii</taxon>
        <taxon>Teleostei</taxon>
        <taxon>Neoteleostei</taxon>
        <taxon>Acanthomorphata</taxon>
        <taxon>Zeiogadaria</taxon>
        <taxon>Gadariae</taxon>
        <taxon>Gadiformes</taxon>
        <taxon>Muraenolepidoidei</taxon>
        <taxon>Muraenolepididae</taxon>
        <taxon>Muraenolepis</taxon>
    </lineage>
</organism>
<feature type="compositionally biased region" description="Acidic residues" evidence="1">
    <location>
        <begin position="91"/>
        <end position="105"/>
    </location>
</feature>
<name>A0A9Q0DJ99_9TELE</name>
<accession>A0A9Q0DJ99</accession>
<evidence type="ECO:0000313" key="2">
    <source>
        <dbReference type="EMBL" id="KAJ3588528.1"/>
    </source>
</evidence>